<evidence type="ECO:0000313" key="1">
    <source>
        <dbReference type="EMBL" id="KAK5540901.1"/>
    </source>
</evidence>
<keyword evidence="2" id="KW-1185">Reference proteome</keyword>
<dbReference type="AlphaFoldDB" id="A0AAV9QEB9"/>
<organism evidence="1 2">
    <name type="scientific">Vermiconidia calcicola</name>
    <dbReference type="NCBI Taxonomy" id="1690605"/>
    <lineage>
        <taxon>Eukaryota</taxon>
        <taxon>Fungi</taxon>
        <taxon>Dikarya</taxon>
        <taxon>Ascomycota</taxon>
        <taxon>Pezizomycotina</taxon>
        <taxon>Dothideomycetes</taxon>
        <taxon>Dothideomycetidae</taxon>
        <taxon>Mycosphaerellales</taxon>
        <taxon>Extremaceae</taxon>
        <taxon>Vermiconidia</taxon>
    </lineage>
</organism>
<evidence type="ECO:0000313" key="2">
    <source>
        <dbReference type="Proteomes" id="UP001345827"/>
    </source>
</evidence>
<gene>
    <name evidence="1" type="ORF">LTR25_002678</name>
</gene>
<proteinExistence type="predicted"/>
<dbReference type="EMBL" id="JAXLQG010000004">
    <property type="protein sequence ID" value="KAK5540901.1"/>
    <property type="molecule type" value="Genomic_DNA"/>
</dbReference>
<accession>A0AAV9QEB9</accession>
<protein>
    <submittedName>
        <fullName evidence="1">Uncharacterized protein</fullName>
    </submittedName>
</protein>
<dbReference type="Proteomes" id="UP001345827">
    <property type="component" value="Unassembled WGS sequence"/>
</dbReference>
<name>A0AAV9QEB9_9PEZI</name>
<reference evidence="1 2" key="1">
    <citation type="submission" date="2023-06" db="EMBL/GenBank/DDBJ databases">
        <title>Black Yeasts Isolated from many extreme environments.</title>
        <authorList>
            <person name="Coleine C."/>
            <person name="Stajich J.E."/>
            <person name="Selbmann L."/>
        </authorList>
    </citation>
    <scope>NUCLEOTIDE SEQUENCE [LARGE SCALE GENOMIC DNA]</scope>
    <source>
        <strain evidence="1 2">CCFEE 5887</strain>
    </source>
</reference>
<sequence length="288" mass="33209">MPCSTVLLKGDTLLLPTVVSSSVRRFHYFAVQSSERNWTFARKHPKKTSRTPFDWVFGHSLVTVWAGEVFNPRARSTRPAGEEPRKQHKHSKSCLCQANHHISDMPDNTVFIPRPALRAVCTELDICHYLFGQNPQNDTLPSDWFRPLILSSADDTRDAGLYSDDVRKLIIRCTTALRTLMMQYREKVEEHLTLLRQLRPEKSEMEELLASREEKVDRDLLRFDTETKLCGERPLLDMDYLLVGPETGWRAGAVIEEIASMRNEEAQLAEYAAIRRENDELGYSDRTD</sequence>
<comment type="caution">
    <text evidence="1">The sequence shown here is derived from an EMBL/GenBank/DDBJ whole genome shotgun (WGS) entry which is preliminary data.</text>
</comment>